<dbReference type="GO" id="GO:0015628">
    <property type="term" value="P:protein secretion by the type II secretion system"/>
    <property type="evidence" value="ECO:0007669"/>
    <property type="project" value="InterPro"/>
</dbReference>
<protein>
    <recommendedName>
        <fullName evidence="3">Type IV pilus biogenesis and competence protein PilQ</fullName>
    </recommendedName>
</protein>
<keyword evidence="5" id="KW-0812">Transmembrane</keyword>
<evidence type="ECO:0000256" key="14">
    <source>
        <dbReference type="SAM" id="MobiDB-lite"/>
    </source>
</evidence>
<dbReference type="GO" id="GO:0030420">
    <property type="term" value="P:establishment of competence for transformation"/>
    <property type="evidence" value="ECO:0007669"/>
    <property type="project" value="UniProtKB-KW"/>
</dbReference>
<dbReference type="InterPro" id="IPR050810">
    <property type="entry name" value="Bact_Secretion_Sys_Channel"/>
</dbReference>
<evidence type="ECO:0000256" key="10">
    <source>
        <dbReference type="ARBA" id="ARBA00023287"/>
    </source>
</evidence>
<evidence type="ECO:0000256" key="3">
    <source>
        <dbReference type="ARBA" id="ARBA00014124"/>
    </source>
</evidence>
<proteinExistence type="inferred from homology"/>
<feature type="domain" description="NolW-like" evidence="17">
    <location>
        <begin position="270"/>
        <end position="372"/>
    </location>
</feature>
<feature type="region of interest" description="Disordered" evidence="14">
    <location>
        <begin position="423"/>
        <end position="447"/>
    </location>
</feature>
<dbReference type="KEGG" id="otd:J1M35_18755"/>
<sequence>MIFRPSLIMLALLTAAGCATVDQSSSAVSEPPSAVVPDNALALGGDASTPLTVAPVQAGVSSGALPSPATSGASAARVFPGTNQLVKTELAPKVDHVLAQGDRVSLNFENVTVGSLASALLGDLLQVSYTVDAGAETVVSLRTRKPLPRKQVLDVLDTVLLPHDLAIVRDAAGVYHVTKRSVTVGTRPLASASRVKDLAGAGTVIVPLEHIGAGEMAKILGPLAPREAIVYVDGSRNLLVLQGSKAQLAGWLEMVDAFDVDYLSGMSLGVFPLEYANVSVVYDTLQAMLSPDHAPAGPGPGMVPGVPGGGNAAAAGGRSAVAPSAAAAGAGPLSGLIRLFPIERLNALVVVTPRSQMLNQVETWIRRLDQPTDALEAGLFVYPVQNGSAVRMAELLNGLFGQASGTRAGVAAGSAPTQFGQSSGFGGGLGMGRSGSSSGSTGTFGGANTGLGSGPAMGAGLGLGATGGNALAGNAAATTVSELEGNIRVVADESRNALLIRAPRTEYRRIERALRELDKSPTQVLIEASIVEVTLTGNLKYGVEWAIQNGLSGGRTGNALLNMNSSGAIGAQQPGFSYSIVNNAGVVRATLNALAQKSQLRVLSNPSILVLDNHNATIQVGKQQPVRTGGATVVNGAVISESVTYRDTGVMLSVTPSVNSGGLITLSIVQQVTDVGEIDSATTQRAFLNRQIQSRVAVRSGETIVLGGMIRENESSGRGGVPLLSDIPVLGALFSTTSEGKERTELIVLLTPRALEDDDQVRAASIEMRQRIRSLGLQPLREVAPPSVGRDSPAAGQ</sequence>
<evidence type="ECO:0000256" key="7">
    <source>
        <dbReference type="ARBA" id="ARBA00022927"/>
    </source>
</evidence>
<comment type="similarity">
    <text evidence="2">Belongs to the bacterial secretin family. GSP D subfamily.</text>
</comment>
<keyword evidence="6 15" id="KW-0732">Signal</keyword>
<evidence type="ECO:0000256" key="8">
    <source>
        <dbReference type="ARBA" id="ARBA00023136"/>
    </source>
</evidence>
<reference evidence="18" key="1">
    <citation type="submission" date="2021-03" db="EMBL/GenBank/DDBJ databases">
        <title>Ottowia sp. 27C isolated from the cloaca of a Giant Asian pond turtle (Heosemys grandis).</title>
        <authorList>
            <person name="Spergser J."/>
            <person name="Busse H.-J."/>
        </authorList>
    </citation>
    <scope>NUCLEOTIDE SEQUENCE</scope>
    <source>
        <strain evidence="18">27C</strain>
    </source>
</reference>
<dbReference type="PROSITE" id="PS00875">
    <property type="entry name" value="T2SP_D"/>
    <property type="match status" value="1"/>
</dbReference>
<dbReference type="InterPro" id="IPR005644">
    <property type="entry name" value="NolW-like"/>
</dbReference>
<keyword evidence="9" id="KW-0998">Cell outer membrane</keyword>
<evidence type="ECO:0000256" key="9">
    <source>
        <dbReference type="ARBA" id="ARBA00023237"/>
    </source>
</evidence>
<comment type="subunit">
    <text evidence="12">Homododecamer. Tetramer of trimer.</text>
</comment>
<keyword evidence="4 13" id="KW-0813">Transport</keyword>
<dbReference type="Gene3D" id="3.55.50.30">
    <property type="match status" value="1"/>
</dbReference>
<dbReference type="GO" id="GO:0015627">
    <property type="term" value="C:type II protein secretion system complex"/>
    <property type="evidence" value="ECO:0007669"/>
    <property type="project" value="InterPro"/>
</dbReference>
<evidence type="ECO:0000256" key="5">
    <source>
        <dbReference type="ARBA" id="ARBA00022452"/>
    </source>
</evidence>
<keyword evidence="7" id="KW-0653">Protein transport</keyword>
<evidence type="ECO:0000256" key="6">
    <source>
        <dbReference type="ARBA" id="ARBA00022729"/>
    </source>
</evidence>
<dbReference type="Pfam" id="PF03958">
    <property type="entry name" value="Secretin_N"/>
    <property type="match status" value="2"/>
</dbReference>
<dbReference type="InterPro" id="IPR001775">
    <property type="entry name" value="GspD/PilQ"/>
</dbReference>
<feature type="domain" description="Type II/III secretion system secretin-like" evidence="16">
    <location>
        <begin position="593"/>
        <end position="754"/>
    </location>
</feature>
<evidence type="ECO:0000256" key="4">
    <source>
        <dbReference type="ARBA" id="ARBA00022448"/>
    </source>
</evidence>
<evidence type="ECO:0000313" key="18">
    <source>
        <dbReference type="EMBL" id="QTD47483.1"/>
    </source>
</evidence>
<feature type="compositionally biased region" description="Gly residues" evidence="14">
    <location>
        <begin position="423"/>
        <end position="433"/>
    </location>
</feature>
<dbReference type="PANTHER" id="PTHR30332:SF25">
    <property type="entry name" value="SECRETIN XPSD"/>
    <property type="match status" value="1"/>
</dbReference>
<dbReference type="Gene3D" id="3.30.1370.120">
    <property type="match status" value="3"/>
</dbReference>
<evidence type="ECO:0000313" key="19">
    <source>
        <dbReference type="Proteomes" id="UP000663903"/>
    </source>
</evidence>
<dbReference type="Pfam" id="PF00263">
    <property type="entry name" value="Secretin"/>
    <property type="match status" value="1"/>
</dbReference>
<dbReference type="InterPro" id="IPR038591">
    <property type="entry name" value="NolW-like_sf"/>
</dbReference>
<accession>A0A975CJ95</accession>
<dbReference type="PRINTS" id="PR00811">
    <property type="entry name" value="BCTERIALGSPD"/>
</dbReference>
<evidence type="ECO:0000256" key="15">
    <source>
        <dbReference type="SAM" id="SignalP"/>
    </source>
</evidence>
<feature type="chain" id="PRO_5037823237" description="Type IV pilus biogenesis and competence protein PilQ" evidence="15">
    <location>
        <begin position="22"/>
        <end position="797"/>
    </location>
</feature>
<gene>
    <name evidence="18" type="primary">gspD</name>
    <name evidence="18" type="ORF">J1M35_18755</name>
</gene>
<keyword evidence="19" id="KW-1185">Reference proteome</keyword>
<keyword evidence="8" id="KW-0472">Membrane</keyword>
<dbReference type="EMBL" id="CP071796">
    <property type="protein sequence ID" value="QTD47483.1"/>
    <property type="molecule type" value="Genomic_DNA"/>
</dbReference>
<keyword evidence="10" id="KW-0178">Competence</keyword>
<dbReference type="Proteomes" id="UP000663903">
    <property type="component" value="Chromosome"/>
</dbReference>
<keyword evidence="5" id="KW-1134">Transmembrane beta strand</keyword>
<comment type="function">
    <text evidence="11">Required for type IV pilus biogenesis and competence. Could function as a pore for exit of the pilus but also as a channel for entry of heme and antimicrobial agents and uptake of transforming DNA.</text>
</comment>
<evidence type="ECO:0000256" key="13">
    <source>
        <dbReference type="RuleBase" id="RU004004"/>
    </source>
</evidence>
<dbReference type="InterPro" id="IPR004846">
    <property type="entry name" value="T2SS/T3SS_dom"/>
</dbReference>
<name>A0A975CJ95_9BURK</name>
<dbReference type="PANTHER" id="PTHR30332">
    <property type="entry name" value="PROBABLE GENERAL SECRETION PATHWAY PROTEIN D"/>
    <property type="match status" value="1"/>
</dbReference>
<organism evidence="18 19">
    <name type="scientific">Ottowia testudinis</name>
    <dbReference type="NCBI Taxonomy" id="2816950"/>
    <lineage>
        <taxon>Bacteria</taxon>
        <taxon>Pseudomonadati</taxon>
        <taxon>Pseudomonadota</taxon>
        <taxon>Betaproteobacteria</taxon>
        <taxon>Burkholderiales</taxon>
        <taxon>Comamonadaceae</taxon>
        <taxon>Ottowia</taxon>
    </lineage>
</organism>
<dbReference type="AlphaFoldDB" id="A0A975CJ95"/>
<feature type="signal peptide" evidence="15">
    <location>
        <begin position="1"/>
        <end position="21"/>
    </location>
</feature>
<feature type="domain" description="NolW-like" evidence="17">
    <location>
        <begin position="380"/>
        <end position="523"/>
    </location>
</feature>
<evidence type="ECO:0000256" key="1">
    <source>
        <dbReference type="ARBA" id="ARBA00004442"/>
    </source>
</evidence>
<evidence type="ECO:0000256" key="2">
    <source>
        <dbReference type="ARBA" id="ARBA00006980"/>
    </source>
</evidence>
<feature type="region of interest" description="Disordered" evidence="14">
    <location>
        <begin position="777"/>
        <end position="797"/>
    </location>
</feature>
<evidence type="ECO:0000259" key="16">
    <source>
        <dbReference type="Pfam" id="PF00263"/>
    </source>
</evidence>
<dbReference type="PROSITE" id="PS51257">
    <property type="entry name" value="PROKAR_LIPOPROTEIN"/>
    <property type="match status" value="1"/>
</dbReference>
<dbReference type="GO" id="GO:0009279">
    <property type="term" value="C:cell outer membrane"/>
    <property type="evidence" value="ECO:0007669"/>
    <property type="project" value="UniProtKB-SubCell"/>
</dbReference>
<dbReference type="InterPro" id="IPR013356">
    <property type="entry name" value="T2SS_GspD"/>
</dbReference>
<evidence type="ECO:0000256" key="11">
    <source>
        <dbReference type="ARBA" id="ARBA00024678"/>
    </source>
</evidence>
<evidence type="ECO:0000259" key="17">
    <source>
        <dbReference type="Pfam" id="PF03958"/>
    </source>
</evidence>
<comment type="subcellular location">
    <subcellularLocation>
        <location evidence="1 13">Cell outer membrane</location>
    </subcellularLocation>
</comment>
<evidence type="ECO:0000256" key="12">
    <source>
        <dbReference type="ARBA" id="ARBA00025897"/>
    </source>
</evidence>
<dbReference type="InterPro" id="IPR004845">
    <property type="entry name" value="T2SS_GspD_CS"/>
</dbReference>
<dbReference type="NCBIfam" id="TIGR02517">
    <property type="entry name" value="type_II_gspD"/>
    <property type="match status" value="1"/>
</dbReference>